<evidence type="ECO:0000256" key="14">
    <source>
        <dbReference type="SAM" id="Phobius"/>
    </source>
</evidence>
<feature type="chain" id="PRO_5027747536" evidence="15">
    <location>
        <begin position="17"/>
        <end position="952"/>
    </location>
</feature>
<feature type="domain" description="G-protein coupled receptors family 1 profile" evidence="16">
    <location>
        <begin position="570"/>
        <end position="818"/>
    </location>
</feature>
<dbReference type="GO" id="GO:0008528">
    <property type="term" value="F:G protein-coupled peptide receptor activity"/>
    <property type="evidence" value="ECO:0007669"/>
    <property type="project" value="TreeGrafter"/>
</dbReference>
<keyword evidence="5 15" id="KW-0732">Signal</keyword>
<dbReference type="Pfam" id="PF00560">
    <property type="entry name" value="LRR_1"/>
    <property type="match status" value="2"/>
</dbReference>
<evidence type="ECO:0000256" key="8">
    <source>
        <dbReference type="ARBA" id="ARBA00023040"/>
    </source>
</evidence>
<evidence type="ECO:0000313" key="17">
    <source>
        <dbReference type="Proteomes" id="UP000515152"/>
    </source>
</evidence>
<feature type="transmembrane region" description="Helical" evidence="14">
    <location>
        <begin position="720"/>
        <end position="745"/>
    </location>
</feature>
<dbReference type="KEGG" id="char:105889849"/>
<dbReference type="PANTHER" id="PTHR24372">
    <property type="entry name" value="GLYCOPROTEIN HORMONE RECEPTOR"/>
    <property type="match status" value="1"/>
</dbReference>
<dbReference type="SUPFAM" id="SSF81321">
    <property type="entry name" value="Family A G protein-coupled receptor-like"/>
    <property type="match status" value="1"/>
</dbReference>
<dbReference type="PROSITE" id="PS51450">
    <property type="entry name" value="LRR"/>
    <property type="match status" value="4"/>
</dbReference>
<keyword evidence="13" id="KW-0807">Transducer</keyword>
<evidence type="ECO:0000256" key="9">
    <source>
        <dbReference type="ARBA" id="ARBA00023136"/>
    </source>
</evidence>
<dbReference type="Gene3D" id="1.20.1070.10">
    <property type="entry name" value="Rhodopsin 7-helix transmembrane proteins"/>
    <property type="match status" value="1"/>
</dbReference>
<dbReference type="AlphaFoldDB" id="A0A6P3VGH4"/>
<evidence type="ECO:0000256" key="12">
    <source>
        <dbReference type="ARBA" id="ARBA00023180"/>
    </source>
</evidence>
<keyword evidence="10" id="KW-1015">Disulfide bond</keyword>
<keyword evidence="9 14" id="KW-0472">Membrane</keyword>
<keyword evidence="4 14" id="KW-0812">Transmembrane</keyword>
<evidence type="ECO:0000256" key="5">
    <source>
        <dbReference type="ARBA" id="ARBA00022729"/>
    </source>
</evidence>
<dbReference type="PANTHER" id="PTHR24372:SF73">
    <property type="entry name" value="LEUCINE RICH REPEAT CONTAINING G PROTEIN-COUPLED RECEPTOR 6"/>
    <property type="match status" value="1"/>
</dbReference>
<evidence type="ECO:0000313" key="18">
    <source>
        <dbReference type="RefSeq" id="XP_012671233.1"/>
    </source>
</evidence>
<dbReference type="InterPro" id="IPR032675">
    <property type="entry name" value="LRR_dom_sf"/>
</dbReference>
<keyword evidence="7 14" id="KW-1133">Transmembrane helix</keyword>
<dbReference type="CDD" id="cd15362">
    <property type="entry name" value="7tmA_LGR6"/>
    <property type="match status" value="1"/>
</dbReference>
<keyword evidence="8" id="KW-0297">G-protein coupled receptor</keyword>
<dbReference type="GO" id="GO:0005886">
    <property type="term" value="C:plasma membrane"/>
    <property type="evidence" value="ECO:0007669"/>
    <property type="project" value="UniProtKB-SubCell"/>
</dbReference>
<dbReference type="InterPro" id="IPR001611">
    <property type="entry name" value="Leu-rich_rpt"/>
</dbReference>
<keyword evidence="3" id="KW-0433">Leucine-rich repeat</keyword>
<proteinExistence type="predicted"/>
<comment type="subcellular location">
    <subcellularLocation>
        <location evidence="1">Cell membrane</location>
        <topology evidence="1">Multi-pass membrane protein</topology>
    </subcellularLocation>
</comment>
<name>A0A6P3VGH4_CLUHA</name>
<dbReference type="RefSeq" id="XP_012671233.1">
    <property type="nucleotide sequence ID" value="XM_012815779.3"/>
</dbReference>
<feature type="signal peptide" evidence="15">
    <location>
        <begin position="1"/>
        <end position="16"/>
    </location>
</feature>
<evidence type="ECO:0000256" key="6">
    <source>
        <dbReference type="ARBA" id="ARBA00022737"/>
    </source>
</evidence>
<gene>
    <name evidence="18" type="primary">LOC105889849</name>
</gene>
<evidence type="ECO:0000256" key="1">
    <source>
        <dbReference type="ARBA" id="ARBA00004651"/>
    </source>
</evidence>
<dbReference type="OrthoDB" id="1883493at2759"/>
<reference evidence="18" key="1">
    <citation type="submission" date="2025-08" db="UniProtKB">
        <authorList>
            <consortium name="RefSeq"/>
        </authorList>
    </citation>
    <scope>IDENTIFICATION</scope>
</reference>
<dbReference type="Gene3D" id="3.80.10.10">
    <property type="entry name" value="Ribonuclease Inhibitor"/>
    <property type="match status" value="1"/>
</dbReference>
<dbReference type="InterPro" id="IPR003591">
    <property type="entry name" value="Leu-rich_rpt_typical-subtyp"/>
</dbReference>
<dbReference type="GO" id="GO:0016500">
    <property type="term" value="F:protein-hormone receptor activity"/>
    <property type="evidence" value="ECO:0007669"/>
    <property type="project" value="InterPro"/>
</dbReference>
<dbReference type="PRINTS" id="PR00373">
    <property type="entry name" value="GLYCHORMONER"/>
</dbReference>
<dbReference type="Pfam" id="PF00001">
    <property type="entry name" value="7tm_1"/>
    <property type="match status" value="1"/>
</dbReference>
<dbReference type="SUPFAM" id="SSF52058">
    <property type="entry name" value="L domain-like"/>
    <property type="match status" value="2"/>
</dbReference>
<feature type="transmembrane region" description="Helical" evidence="14">
    <location>
        <begin position="798"/>
        <end position="821"/>
    </location>
</feature>
<dbReference type="FunFam" id="3.80.10.10:FF:001164">
    <property type="entry name" value="GH01279p"/>
    <property type="match status" value="1"/>
</dbReference>
<keyword evidence="6" id="KW-0677">Repeat</keyword>
<feature type="transmembrane region" description="Helical" evidence="14">
    <location>
        <begin position="590"/>
        <end position="612"/>
    </location>
</feature>
<dbReference type="GO" id="GO:0009755">
    <property type="term" value="P:hormone-mediated signaling pathway"/>
    <property type="evidence" value="ECO:0007669"/>
    <property type="project" value="TreeGrafter"/>
</dbReference>
<evidence type="ECO:0000256" key="7">
    <source>
        <dbReference type="ARBA" id="ARBA00022989"/>
    </source>
</evidence>
<dbReference type="InterPro" id="IPR002131">
    <property type="entry name" value="Gphrmn_rcpt_fam"/>
</dbReference>
<dbReference type="Proteomes" id="UP000515152">
    <property type="component" value="Chromosome 4"/>
</dbReference>
<keyword evidence="17" id="KW-1185">Reference proteome</keyword>
<evidence type="ECO:0000256" key="3">
    <source>
        <dbReference type="ARBA" id="ARBA00022614"/>
    </source>
</evidence>
<feature type="transmembrane region" description="Helical" evidence="14">
    <location>
        <begin position="680"/>
        <end position="700"/>
    </location>
</feature>
<feature type="transmembrane region" description="Helical" evidence="14">
    <location>
        <begin position="648"/>
        <end position="668"/>
    </location>
</feature>
<keyword evidence="11 18" id="KW-0675">Receptor</keyword>
<dbReference type="SMART" id="SM00364">
    <property type="entry name" value="LRR_BAC"/>
    <property type="match status" value="6"/>
</dbReference>
<protein>
    <submittedName>
        <fullName evidence="18">Leucine-rich repeat-containing G-protein coupled receptor 6</fullName>
    </submittedName>
</protein>
<dbReference type="GeneID" id="105889849"/>
<keyword evidence="2" id="KW-1003">Cell membrane</keyword>
<feature type="transmembrane region" description="Helical" evidence="14">
    <location>
        <begin position="766"/>
        <end position="792"/>
    </location>
</feature>
<dbReference type="PRINTS" id="PR00237">
    <property type="entry name" value="GPCRRHODOPSN"/>
</dbReference>
<dbReference type="InterPro" id="IPR017452">
    <property type="entry name" value="GPCR_Rhodpsn_7TM"/>
</dbReference>
<evidence type="ECO:0000259" key="16">
    <source>
        <dbReference type="PROSITE" id="PS50262"/>
    </source>
</evidence>
<accession>A0A6P3VGH4</accession>
<dbReference type="FunFam" id="1.20.1070.10:FF:000028">
    <property type="entry name" value="leucine-rich repeat-containing G-protein coupled receptor 4 isoform X1"/>
    <property type="match status" value="1"/>
</dbReference>
<organism evidence="17 18">
    <name type="scientific">Clupea harengus</name>
    <name type="common">Atlantic herring</name>
    <dbReference type="NCBI Taxonomy" id="7950"/>
    <lineage>
        <taxon>Eukaryota</taxon>
        <taxon>Metazoa</taxon>
        <taxon>Chordata</taxon>
        <taxon>Craniata</taxon>
        <taxon>Vertebrata</taxon>
        <taxon>Euteleostomi</taxon>
        <taxon>Actinopterygii</taxon>
        <taxon>Neopterygii</taxon>
        <taxon>Teleostei</taxon>
        <taxon>Clupei</taxon>
        <taxon>Clupeiformes</taxon>
        <taxon>Clupeoidei</taxon>
        <taxon>Clupeidae</taxon>
        <taxon>Clupea</taxon>
    </lineage>
</organism>
<feature type="transmembrane region" description="Helical" evidence="14">
    <location>
        <begin position="554"/>
        <end position="578"/>
    </location>
</feature>
<evidence type="ECO:0000256" key="10">
    <source>
        <dbReference type="ARBA" id="ARBA00023157"/>
    </source>
</evidence>
<sequence length="952" mass="105159">MLALLLMLQFASSVQAHGTQSATLPASLYPAPCQCQEDGILLIVDCSELGLSAVPGNLSPLTSYLDLSMNNISEIQPNSFHNLHFLSELRLSGNHLRHIPGPVFQGLYNLKVLMLQNNQLERLPSEEPWDLPNLLSLRLDANLIVEVPPQTFSGLRSLRHLWLDDNALTEIPVGALNNLASLQAMTLALNRISHIPDNAFRNLSNLVVLHLHNNMIKTLGQNCFEGLYSLETLELNYNELQEFPVAIRTLAKLQELGFHNNNIKAIPERAFVGNPLLQTINFYENPIQFVGRSAFQFLPKLHTLSLNGATEIQEFPDLKGTTSLEILALTRAGLTTLPQSLCQQLPNLRSLELSHNQIEELPSFCHCKSLQEIGLQHNLIRQIEANTFQQLSSLRSLDLSWNKIETINPEAFSSLHSLVKLDLTENQLSALPMVGLSSLTHLKLRGNMALSSSFRQEDFPKIRVIEMPYAYQCCVYGSCSSHKSLNQWDTEQMSEDDDLHKRTIALFPIHADSNYDLDMEEFQLEIEESKLQTSIQCTPLPGPFKPCDYMFDSWVVRLGMWAIALVSLVGNGLLIISVFGSPTYLSPVKFVIGAIGGANLLTGLCTGTLAMVDVLTFGQFSQHGARWESGTACQTTGFVSIFASEASILFLTLAAVQCSVSVSCVRAYGKSPSFSSVRAAAVACVLLSVAVAALPLVKVGEYGASPLCLPSPLPEGRPSTLGFMVALIMMNSLCFLIITGTYIKLYWDLMKGEFDSIWDCAMIKHVAWLIFTNCLLYCPVAFLTFSSLLGLFPVAEEVIKSVLLVVLPLPACLNPLLYLLFNPHFREDARLFWSRSKLSPEEILDSFVSMETEKSSYDSTQALVSFAEVDTLFDSSALPKMEAEDRYPWSPSVPLIPCQQKVLPMGRECIAGSITGMCLNEEECLRVNGLDSINGSSFPTGVCHSSPIASHL</sequence>
<evidence type="ECO:0000256" key="2">
    <source>
        <dbReference type="ARBA" id="ARBA00022475"/>
    </source>
</evidence>
<evidence type="ECO:0000256" key="15">
    <source>
        <dbReference type="SAM" id="SignalP"/>
    </source>
</evidence>
<evidence type="ECO:0000256" key="11">
    <source>
        <dbReference type="ARBA" id="ARBA00023170"/>
    </source>
</evidence>
<dbReference type="PROSITE" id="PS50262">
    <property type="entry name" value="G_PROTEIN_RECEP_F1_2"/>
    <property type="match status" value="1"/>
</dbReference>
<dbReference type="InterPro" id="IPR000276">
    <property type="entry name" value="GPCR_Rhodpsn"/>
</dbReference>
<dbReference type="GO" id="GO:0007189">
    <property type="term" value="P:adenylate cyclase-activating G protein-coupled receptor signaling pathway"/>
    <property type="evidence" value="ECO:0007669"/>
    <property type="project" value="TreeGrafter"/>
</dbReference>
<dbReference type="Pfam" id="PF13855">
    <property type="entry name" value="LRR_8"/>
    <property type="match status" value="4"/>
</dbReference>
<evidence type="ECO:0000256" key="13">
    <source>
        <dbReference type="ARBA" id="ARBA00023224"/>
    </source>
</evidence>
<keyword evidence="12" id="KW-0325">Glycoprotein</keyword>
<evidence type="ECO:0000256" key="4">
    <source>
        <dbReference type="ARBA" id="ARBA00022692"/>
    </source>
</evidence>
<dbReference type="SMART" id="SM00369">
    <property type="entry name" value="LRR_TYP"/>
    <property type="match status" value="14"/>
</dbReference>
<dbReference type="FunFam" id="3.80.10.10:FF:000770">
    <property type="entry name" value="Uncharacterized protein"/>
    <property type="match status" value="1"/>
</dbReference>